<protein>
    <recommendedName>
        <fullName evidence="3">Arrestin-like N-terminal domain-containing protein</fullName>
    </recommendedName>
</protein>
<dbReference type="EMBL" id="JANAWD010000295">
    <property type="protein sequence ID" value="KAJ3481972.1"/>
    <property type="molecule type" value="Genomic_DNA"/>
</dbReference>
<evidence type="ECO:0008006" key="3">
    <source>
        <dbReference type="Google" id="ProtNLM"/>
    </source>
</evidence>
<name>A0AAD5V482_9APHY</name>
<gene>
    <name evidence="1" type="ORF">NLI96_g7295</name>
</gene>
<organism evidence="1 2">
    <name type="scientific">Meripilus lineatus</name>
    <dbReference type="NCBI Taxonomy" id="2056292"/>
    <lineage>
        <taxon>Eukaryota</taxon>
        <taxon>Fungi</taxon>
        <taxon>Dikarya</taxon>
        <taxon>Basidiomycota</taxon>
        <taxon>Agaricomycotina</taxon>
        <taxon>Agaricomycetes</taxon>
        <taxon>Polyporales</taxon>
        <taxon>Meripilaceae</taxon>
        <taxon>Meripilus</taxon>
    </lineage>
</organism>
<dbReference type="Proteomes" id="UP001212997">
    <property type="component" value="Unassembled WGS sequence"/>
</dbReference>
<reference evidence="1" key="1">
    <citation type="submission" date="2022-07" db="EMBL/GenBank/DDBJ databases">
        <title>Genome Sequence of Physisporinus lineatus.</title>
        <authorList>
            <person name="Buettner E."/>
        </authorList>
    </citation>
    <scope>NUCLEOTIDE SEQUENCE</scope>
    <source>
        <strain evidence="1">VT162</strain>
    </source>
</reference>
<dbReference type="SUPFAM" id="SSF81296">
    <property type="entry name" value="E set domains"/>
    <property type="match status" value="1"/>
</dbReference>
<sequence length="404" mass="44956">MSIQLHFGDWMRVGGEILHGEVELPFPQVIEDGIEEVHVKLRGRVYAQVTREVSEGVVASYVVETERIETVRENVVVWTKGSAWPLTGEGVLRLPFEFLLPLNAQPSCKYSGVAREGDVSYFIEAVGVRSGLLSRNRRVSKPFAVVPPDPTGLELRKSLLSGWSGPLNTISKSKNIRRGIWGSYAEIKAELVLPDISTYPLFTKIPFTLRVITKTKEMKYDKKDEHKEVFPEPPRTPQAVSLVLRRHMKINAQGWKENGEQTIAQLGGLGKDSDTPASEPQPVSLTFDKKWVPLGDNEKVGNWVQEMVVESAFELKCTPSFTTRIFEQRNVIRLKIVFPGIGNDIEKEIPIKVTAGVITPTATAGAPLYEGSAENLDLPPTYWSANAWDDNDEKVASFASKGKS</sequence>
<dbReference type="InterPro" id="IPR014756">
    <property type="entry name" value="Ig_E-set"/>
</dbReference>
<comment type="caution">
    <text evidence="1">The sequence shown here is derived from an EMBL/GenBank/DDBJ whole genome shotgun (WGS) entry which is preliminary data.</text>
</comment>
<accession>A0AAD5V482</accession>
<dbReference type="InterPro" id="IPR014752">
    <property type="entry name" value="Arrestin-like_C"/>
</dbReference>
<evidence type="ECO:0000313" key="1">
    <source>
        <dbReference type="EMBL" id="KAJ3481972.1"/>
    </source>
</evidence>
<proteinExistence type="predicted"/>
<evidence type="ECO:0000313" key="2">
    <source>
        <dbReference type="Proteomes" id="UP001212997"/>
    </source>
</evidence>
<dbReference type="AlphaFoldDB" id="A0AAD5V482"/>
<keyword evidence="2" id="KW-1185">Reference proteome</keyword>
<dbReference type="Gene3D" id="2.60.40.640">
    <property type="match status" value="1"/>
</dbReference>